<dbReference type="PANTHER" id="PTHR35936">
    <property type="entry name" value="MEMBRANE-BOUND LYTIC MUREIN TRANSGLYCOSYLASE F"/>
    <property type="match status" value="1"/>
</dbReference>
<sequence>MLLRRRHACLLPLALPVAGAWGDDKAPLSIGWSDYPPFQFRNAAGPLQGMDVELLELMAQACGERLRWSRRPWARQIPDIAQGELDLMSSATHTPERLAFGDFTQAYRNERVALLGLVGAAQPPRRLADLKGRAVKVGMIRGVSFPQAVRRELDDPGLTGLLVPLHANDLTLSALRGRRVDYVIDDPATLLYRAAREPGEAVEVVLELAVSPVHVYVSRRTIERRPDLMQRLNAGLQRARQQPEWHRVLARYAAD</sequence>
<feature type="domain" description="Solute-binding protein family 3/N-terminal" evidence="2">
    <location>
        <begin position="27"/>
        <end position="255"/>
    </location>
</feature>
<gene>
    <name evidence="3" type="ORF">ACG00Y_02750</name>
</gene>
<dbReference type="PANTHER" id="PTHR35936:SF19">
    <property type="entry name" value="AMINO-ACID-BINDING PROTEIN YXEM-RELATED"/>
    <property type="match status" value="1"/>
</dbReference>
<dbReference type="Gene3D" id="3.40.190.10">
    <property type="entry name" value="Periplasmic binding protein-like II"/>
    <property type="match status" value="2"/>
</dbReference>
<dbReference type="InterPro" id="IPR001638">
    <property type="entry name" value="Solute-binding_3/MltF_N"/>
</dbReference>
<dbReference type="Proteomes" id="UP001606210">
    <property type="component" value="Unassembled WGS sequence"/>
</dbReference>
<organism evidence="3 4">
    <name type="scientific">Pelomonas parva</name>
    <dbReference type="NCBI Taxonomy" id="3299032"/>
    <lineage>
        <taxon>Bacteria</taxon>
        <taxon>Pseudomonadati</taxon>
        <taxon>Pseudomonadota</taxon>
        <taxon>Betaproteobacteria</taxon>
        <taxon>Burkholderiales</taxon>
        <taxon>Sphaerotilaceae</taxon>
        <taxon>Roseateles</taxon>
    </lineage>
</organism>
<proteinExistence type="predicted"/>
<dbReference type="Pfam" id="PF00497">
    <property type="entry name" value="SBP_bac_3"/>
    <property type="match status" value="1"/>
</dbReference>
<evidence type="ECO:0000313" key="4">
    <source>
        <dbReference type="Proteomes" id="UP001606210"/>
    </source>
</evidence>
<dbReference type="SUPFAM" id="SSF53850">
    <property type="entry name" value="Periplasmic binding protein-like II"/>
    <property type="match status" value="1"/>
</dbReference>
<protein>
    <submittedName>
        <fullName evidence="3">Substrate-binding periplasmic protein</fullName>
    </submittedName>
</protein>
<evidence type="ECO:0000313" key="3">
    <source>
        <dbReference type="EMBL" id="MFG6428812.1"/>
    </source>
</evidence>
<comment type="caution">
    <text evidence="3">The sequence shown here is derived from an EMBL/GenBank/DDBJ whole genome shotgun (WGS) entry which is preliminary data.</text>
</comment>
<keyword evidence="4" id="KW-1185">Reference proteome</keyword>
<accession>A0ABW7EWS6</accession>
<name>A0ABW7EWS6_9BURK</name>
<dbReference type="RefSeq" id="WP_394475754.1">
    <property type="nucleotide sequence ID" value="NZ_JBIGHV010000001.1"/>
</dbReference>
<evidence type="ECO:0000256" key="1">
    <source>
        <dbReference type="ARBA" id="ARBA00022729"/>
    </source>
</evidence>
<reference evidence="3 4" key="1">
    <citation type="submission" date="2024-08" db="EMBL/GenBank/DDBJ databases">
        <authorList>
            <person name="Lu H."/>
        </authorList>
    </citation>
    <scope>NUCLEOTIDE SEQUENCE [LARGE SCALE GENOMIC DNA]</scope>
    <source>
        <strain evidence="3 4">LYH14W</strain>
    </source>
</reference>
<keyword evidence="1" id="KW-0732">Signal</keyword>
<dbReference type="SMART" id="SM00062">
    <property type="entry name" value="PBPb"/>
    <property type="match status" value="1"/>
</dbReference>
<dbReference type="EMBL" id="JBIGHV010000001">
    <property type="protein sequence ID" value="MFG6428812.1"/>
    <property type="molecule type" value="Genomic_DNA"/>
</dbReference>
<evidence type="ECO:0000259" key="2">
    <source>
        <dbReference type="SMART" id="SM00062"/>
    </source>
</evidence>